<dbReference type="PANTHER" id="PTHR16146">
    <property type="entry name" value="INTELECTIN"/>
    <property type="match status" value="1"/>
</dbReference>
<evidence type="ECO:0000256" key="3">
    <source>
        <dbReference type="ARBA" id="ARBA00022723"/>
    </source>
</evidence>
<dbReference type="GO" id="GO:0046872">
    <property type="term" value="F:metal ion binding"/>
    <property type="evidence" value="ECO:0007669"/>
    <property type="project" value="UniProtKB-KW"/>
</dbReference>
<dbReference type="EMBL" id="LCHL01000024">
    <property type="protein sequence ID" value="KKT32432.1"/>
    <property type="molecule type" value="Genomic_DNA"/>
</dbReference>
<comment type="subcellular location">
    <subcellularLocation>
        <location evidence="1">Secreted</location>
    </subcellularLocation>
</comment>
<dbReference type="GO" id="GO:0005201">
    <property type="term" value="F:extracellular matrix structural constituent"/>
    <property type="evidence" value="ECO:0007669"/>
    <property type="project" value="InterPro"/>
</dbReference>
<dbReference type="PROSITE" id="PS51406">
    <property type="entry name" value="FIBRINOGEN_C_2"/>
    <property type="match status" value="1"/>
</dbReference>
<evidence type="ECO:0000256" key="5">
    <source>
        <dbReference type="ARBA" id="ARBA00022837"/>
    </source>
</evidence>
<sequence>MSSVTSTAILQLDSNSKGFLLPRMTTAERDAISNPSTGLLIYNTTQNKINRWDGIEWGEVGGVGWAANGNDIYNTNSANVGIGTGTSTLSYKLDILGGLRTTATSTFSGRVGIGIATPLESLQVNGNIKLTSTGAGYILPNSAGGCSKIYVDTNAEIRSSPVDCTTGAFSGLEVYSSGYRWAGGSYSASCEDYRLASGYNNEGNGVYWIDPNGGSSADVFRVFCEMTTDGGGWTFFAHVNNNYVGSTLFTANVGTYRTDRSDDNTTYSLGASILPYISHTEMMVTLDMSDPALADVANKLVYFQYTVGNLGFNYGPVPCSGLVAFNYRITLTGPWSSGGNSTYCNTVGWYTYNVSAQYLVLFNNGSTYANYWGAGIGGDNTWYHDGWYYVR</sequence>
<comment type="caution">
    <text evidence="8">The sequence shown here is derived from an EMBL/GenBank/DDBJ whole genome shotgun (WGS) entry which is preliminary data.</text>
</comment>
<dbReference type="InterPro" id="IPR014716">
    <property type="entry name" value="Fibrinogen_a/b/g_C_1"/>
</dbReference>
<gene>
    <name evidence="8" type="ORF">UW21_C0024G0003</name>
</gene>
<dbReference type="AlphaFoldDB" id="A0A0G1IKS8"/>
<dbReference type="GO" id="GO:0005615">
    <property type="term" value="C:extracellular space"/>
    <property type="evidence" value="ECO:0007669"/>
    <property type="project" value="TreeGrafter"/>
</dbReference>
<evidence type="ECO:0000256" key="4">
    <source>
        <dbReference type="ARBA" id="ARBA00022734"/>
    </source>
</evidence>
<evidence type="ECO:0000313" key="8">
    <source>
        <dbReference type="EMBL" id="KKT32432.1"/>
    </source>
</evidence>
<feature type="domain" description="Fibrinogen C-terminal" evidence="7">
    <location>
        <begin position="181"/>
        <end position="257"/>
    </location>
</feature>
<protein>
    <recommendedName>
        <fullName evidence="7">Fibrinogen C-terminal domain-containing protein</fullName>
    </recommendedName>
</protein>
<dbReference type="GO" id="GO:0070492">
    <property type="term" value="F:oligosaccharide binding"/>
    <property type="evidence" value="ECO:0007669"/>
    <property type="project" value="TreeGrafter"/>
</dbReference>
<evidence type="ECO:0000259" key="7">
    <source>
        <dbReference type="PROSITE" id="PS51406"/>
    </source>
</evidence>
<keyword evidence="5" id="KW-0106">Calcium</keyword>
<keyword evidence="6" id="KW-1015">Disulfide bond</keyword>
<keyword evidence="4" id="KW-0430">Lectin</keyword>
<evidence type="ECO:0000256" key="6">
    <source>
        <dbReference type="ARBA" id="ARBA00023157"/>
    </source>
</evidence>
<name>A0A0G1IKS8_9BACT</name>
<keyword evidence="3" id="KW-0479">Metal-binding</keyword>
<dbReference type="PATRIC" id="fig|1618580.3.peg.276"/>
<keyword evidence="2" id="KW-0964">Secreted</keyword>
<reference evidence="8 9" key="1">
    <citation type="journal article" date="2015" name="Nature">
        <title>rRNA introns, odd ribosomes, and small enigmatic genomes across a large radiation of phyla.</title>
        <authorList>
            <person name="Brown C.T."/>
            <person name="Hug L.A."/>
            <person name="Thomas B.C."/>
            <person name="Sharon I."/>
            <person name="Castelle C.J."/>
            <person name="Singh A."/>
            <person name="Wilkins M.J."/>
            <person name="Williams K.H."/>
            <person name="Banfield J.F."/>
        </authorList>
    </citation>
    <scope>NUCLEOTIDE SEQUENCE [LARGE SCALE GENOMIC DNA]</scope>
</reference>
<dbReference type="Proteomes" id="UP000034192">
    <property type="component" value="Unassembled WGS sequence"/>
</dbReference>
<proteinExistence type="predicted"/>
<dbReference type="PANTHER" id="PTHR16146:SF46">
    <property type="entry name" value="INTELECTIN-1A-RELATED"/>
    <property type="match status" value="1"/>
</dbReference>
<accession>A0A0G1IKS8</accession>
<evidence type="ECO:0000256" key="1">
    <source>
        <dbReference type="ARBA" id="ARBA00004613"/>
    </source>
</evidence>
<evidence type="ECO:0000256" key="2">
    <source>
        <dbReference type="ARBA" id="ARBA00022525"/>
    </source>
</evidence>
<dbReference type="NCBIfam" id="NF040941">
    <property type="entry name" value="GGGWT_bact"/>
    <property type="match status" value="1"/>
</dbReference>
<dbReference type="Gene3D" id="3.90.215.10">
    <property type="entry name" value="Gamma Fibrinogen, chain A, domain 1"/>
    <property type="match status" value="1"/>
</dbReference>
<dbReference type="SUPFAM" id="SSF56496">
    <property type="entry name" value="Fibrinogen C-terminal domain-like"/>
    <property type="match status" value="1"/>
</dbReference>
<dbReference type="InterPro" id="IPR000885">
    <property type="entry name" value="Fib_collagen_C"/>
</dbReference>
<dbReference type="Pfam" id="PF01410">
    <property type="entry name" value="COLFI"/>
    <property type="match status" value="1"/>
</dbReference>
<dbReference type="InterPro" id="IPR036056">
    <property type="entry name" value="Fibrinogen-like_C"/>
</dbReference>
<organism evidence="8 9">
    <name type="scientific">Candidatus Woesebacteria bacterium GW2011_GWB1_44_11b</name>
    <dbReference type="NCBI Taxonomy" id="1618580"/>
    <lineage>
        <taxon>Bacteria</taxon>
        <taxon>Candidatus Woeseibacteriota</taxon>
    </lineage>
</organism>
<dbReference type="InterPro" id="IPR002181">
    <property type="entry name" value="Fibrinogen_a/b/g_C_dom"/>
</dbReference>
<evidence type="ECO:0000313" key="9">
    <source>
        <dbReference type="Proteomes" id="UP000034192"/>
    </source>
</evidence>